<sequence>MSTTMQIQIPAGTAPNAILQVRAPDGRTIKVRVPPNVRPGQQMRIAVPAADVDRASEAGDRDARRRQREEAARYREAAAARDKAQSRSAAVKAAVKAAKVPANPSRGRLPVAGLVGKSFGLYQKDQKAWLALRLARSFAIKNGSWAGWDTARFVAFDAGKNRVAFRNPGTERWLRVTADGVTEAPARGNWNATWGWERFELHELAGGVGLRSASGRWLTIEGKRTIQLEPLGAWDADERAAAHEKKLSEEMERAAAADRAEAERRAAELRRFAAAAQAPAATPEEPEPETVATDTPAGEASRAEAVDEPPTTERIDCDSPRVDLGGASELSARIDALFRVRRSPALAAQLNKIYEHHESIPRYTT</sequence>
<feature type="region of interest" description="Disordered" evidence="1">
    <location>
        <begin position="275"/>
        <end position="325"/>
    </location>
</feature>
<dbReference type="Gene3D" id="2.80.10.50">
    <property type="match status" value="1"/>
</dbReference>
<feature type="region of interest" description="Disordered" evidence="1">
    <location>
        <begin position="46"/>
        <end position="70"/>
    </location>
</feature>
<accession>A0A8J2X281</accession>
<evidence type="ECO:0000256" key="1">
    <source>
        <dbReference type="SAM" id="MobiDB-lite"/>
    </source>
</evidence>
<feature type="compositionally biased region" description="Basic and acidic residues" evidence="1">
    <location>
        <begin position="301"/>
        <end position="321"/>
    </location>
</feature>
<proteinExistence type="predicted"/>
<feature type="region of interest" description="Disordered" evidence="1">
    <location>
        <begin position="242"/>
        <end position="262"/>
    </location>
</feature>
<dbReference type="Proteomes" id="UP000789595">
    <property type="component" value="Unassembled WGS sequence"/>
</dbReference>
<organism evidence="2 3">
    <name type="scientific">Pelagomonas calceolata</name>
    <dbReference type="NCBI Taxonomy" id="35677"/>
    <lineage>
        <taxon>Eukaryota</taxon>
        <taxon>Sar</taxon>
        <taxon>Stramenopiles</taxon>
        <taxon>Ochrophyta</taxon>
        <taxon>Pelagophyceae</taxon>
        <taxon>Pelagomonadales</taxon>
        <taxon>Pelagomonadaceae</taxon>
        <taxon>Pelagomonas</taxon>
    </lineage>
</organism>
<feature type="compositionally biased region" description="Basic and acidic residues" evidence="1">
    <location>
        <begin position="51"/>
        <end position="70"/>
    </location>
</feature>
<name>A0A8J2X281_9STRA</name>
<reference evidence="2" key="1">
    <citation type="submission" date="2021-11" db="EMBL/GenBank/DDBJ databases">
        <authorList>
            <consortium name="Genoscope - CEA"/>
            <person name="William W."/>
        </authorList>
    </citation>
    <scope>NUCLEOTIDE SEQUENCE</scope>
</reference>
<evidence type="ECO:0000313" key="2">
    <source>
        <dbReference type="EMBL" id="CAH0371336.1"/>
    </source>
</evidence>
<keyword evidence="3" id="KW-1185">Reference proteome</keyword>
<dbReference type="EMBL" id="CAKKNE010000003">
    <property type="protein sequence ID" value="CAH0371336.1"/>
    <property type="molecule type" value="Genomic_DNA"/>
</dbReference>
<evidence type="ECO:0000313" key="3">
    <source>
        <dbReference type="Proteomes" id="UP000789595"/>
    </source>
</evidence>
<feature type="compositionally biased region" description="Low complexity" evidence="1">
    <location>
        <begin position="275"/>
        <end position="297"/>
    </location>
</feature>
<comment type="caution">
    <text evidence="2">The sequence shown here is derived from an EMBL/GenBank/DDBJ whole genome shotgun (WGS) entry which is preliminary data.</text>
</comment>
<dbReference type="AlphaFoldDB" id="A0A8J2X281"/>
<gene>
    <name evidence="2" type="ORF">PECAL_3P12710</name>
</gene>
<dbReference type="CDD" id="cd00257">
    <property type="entry name" value="beta-trefoil_FSCN-like"/>
    <property type="match status" value="1"/>
</dbReference>
<protein>
    <submittedName>
        <fullName evidence="2">Uncharacterized protein</fullName>
    </submittedName>
</protein>